<evidence type="ECO:0000256" key="3">
    <source>
        <dbReference type="ARBA" id="ARBA00022576"/>
    </source>
</evidence>
<dbReference type="GO" id="GO:0030170">
    <property type="term" value="F:pyridoxal phosphate binding"/>
    <property type="evidence" value="ECO:0007669"/>
    <property type="project" value="InterPro"/>
</dbReference>
<comment type="caution">
    <text evidence="7">The sequence shown here is derived from an EMBL/GenBank/DDBJ whole genome shotgun (WGS) entry which is preliminary data.</text>
</comment>
<dbReference type="GO" id="GO:0033854">
    <property type="term" value="F:glutamate-prephenate aminotransferase activity"/>
    <property type="evidence" value="ECO:0007669"/>
    <property type="project" value="UniProtKB-ARBA"/>
</dbReference>
<keyword evidence="4" id="KW-0808">Transferase</keyword>
<dbReference type="PANTHER" id="PTHR46383:SF1">
    <property type="entry name" value="ASPARTATE AMINOTRANSFERASE"/>
    <property type="match status" value="1"/>
</dbReference>
<evidence type="ECO:0000259" key="6">
    <source>
        <dbReference type="Pfam" id="PF00155"/>
    </source>
</evidence>
<sequence length="348" mass="37690">MPGMIALRRAIARYLERAKGIKYDPATEILVSNGAKQSVFQSLLVVLTPGDKVLIPAPYWVSYPDMVKLAGGVPVILPTRLENSYLIEPQVLRETLLANPTTRVLILCNPSNPAGVLHGPELLAEIAQVLQEFPNVLVLADEIYEQLVFQDEGTPERRHISVASLPGMYHRTLVINGFSKSHAMTGLRVGYLAAPKVFTAAASKIQSQITSCPSSVGQIAAIAALDLEESSPTPLIAGTLANMDEKRKYVCGRLNAMPHVKYAHPTGAFYVFIEFPHYIGTGFKTPAGVDIDTDEAFSTYLLGSFHTAIVPGSAFGVEKAVRLSYATSLEILGHSLDAFENSLKSLVK</sequence>
<accession>A0A6G0XPI4</accession>
<dbReference type="CDD" id="cd00609">
    <property type="entry name" value="AAT_like"/>
    <property type="match status" value="1"/>
</dbReference>
<keyword evidence="3" id="KW-0032">Aminotransferase</keyword>
<dbReference type="GO" id="GO:0033853">
    <property type="term" value="F:aspartate-prephenate aminotransferase activity"/>
    <property type="evidence" value="ECO:0007669"/>
    <property type="project" value="UniProtKB-ARBA"/>
</dbReference>
<evidence type="ECO:0000256" key="2">
    <source>
        <dbReference type="ARBA" id="ARBA00007441"/>
    </source>
</evidence>
<dbReference type="Pfam" id="PF00155">
    <property type="entry name" value="Aminotran_1_2"/>
    <property type="match status" value="1"/>
</dbReference>
<keyword evidence="5" id="KW-0663">Pyridoxal phosphate</keyword>
<proteinExistence type="inferred from homology"/>
<comment type="cofactor">
    <cofactor evidence="1">
        <name>pyridoxal 5'-phosphate</name>
        <dbReference type="ChEBI" id="CHEBI:597326"/>
    </cofactor>
</comment>
<dbReference type="AlphaFoldDB" id="A0A6G0XPI4"/>
<dbReference type="GO" id="GO:0006520">
    <property type="term" value="P:amino acid metabolic process"/>
    <property type="evidence" value="ECO:0007669"/>
    <property type="project" value="InterPro"/>
</dbReference>
<evidence type="ECO:0000256" key="4">
    <source>
        <dbReference type="ARBA" id="ARBA00022679"/>
    </source>
</evidence>
<keyword evidence="8" id="KW-1185">Reference proteome</keyword>
<organism evidence="7 8">
    <name type="scientific">Aphanomyces euteiches</name>
    <dbReference type="NCBI Taxonomy" id="100861"/>
    <lineage>
        <taxon>Eukaryota</taxon>
        <taxon>Sar</taxon>
        <taxon>Stramenopiles</taxon>
        <taxon>Oomycota</taxon>
        <taxon>Saprolegniomycetes</taxon>
        <taxon>Saprolegniales</taxon>
        <taxon>Verrucalvaceae</taxon>
        <taxon>Aphanomyces</taxon>
    </lineage>
</organism>
<dbReference type="InterPro" id="IPR004838">
    <property type="entry name" value="NHTrfase_class1_PyrdxlP-BS"/>
</dbReference>
<dbReference type="InterPro" id="IPR050596">
    <property type="entry name" value="AspAT/PAT-like"/>
</dbReference>
<evidence type="ECO:0000256" key="5">
    <source>
        <dbReference type="ARBA" id="ARBA00022898"/>
    </source>
</evidence>
<reference evidence="7 8" key="1">
    <citation type="submission" date="2019-07" db="EMBL/GenBank/DDBJ databases">
        <title>Genomics analysis of Aphanomyces spp. identifies a new class of oomycete effector associated with host adaptation.</title>
        <authorList>
            <person name="Gaulin E."/>
        </authorList>
    </citation>
    <scope>NUCLEOTIDE SEQUENCE [LARGE SCALE GENOMIC DNA]</scope>
    <source>
        <strain evidence="7 8">ATCC 201684</strain>
    </source>
</reference>
<dbReference type="FunFam" id="3.40.640.10:FF:000033">
    <property type="entry name" value="Aspartate aminotransferase"/>
    <property type="match status" value="1"/>
</dbReference>
<evidence type="ECO:0000313" key="8">
    <source>
        <dbReference type="Proteomes" id="UP000481153"/>
    </source>
</evidence>
<dbReference type="Gene3D" id="3.40.640.10">
    <property type="entry name" value="Type I PLP-dependent aspartate aminotransferase-like (Major domain)"/>
    <property type="match status" value="1"/>
</dbReference>
<dbReference type="InterPro" id="IPR015424">
    <property type="entry name" value="PyrdxlP-dep_Trfase"/>
</dbReference>
<dbReference type="InterPro" id="IPR015421">
    <property type="entry name" value="PyrdxlP-dep_Trfase_major"/>
</dbReference>
<dbReference type="InterPro" id="IPR004839">
    <property type="entry name" value="Aminotransferase_I/II_large"/>
</dbReference>
<dbReference type="Proteomes" id="UP000481153">
    <property type="component" value="Unassembled WGS sequence"/>
</dbReference>
<feature type="domain" description="Aminotransferase class I/classII large" evidence="6">
    <location>
        <begin position="3"/>
        <end position="328"/>
    </location>
</feature>
<dbReference type="PANTHER" id="PTHR46383">
    <property type="entry name" value="ASPARTATE AMINOTRANSFERASE"/>
    <property type="match status" value="1"/>
</dbReference>
<dbReference type="Gene3D" id="3.90.1150.10">
    <property type="entry name" value="Aspartate Aminotransferase, domain 1"/>
    <property type="match status" value="1"/>
</dbReference>
<dbReference type="PROSITE" id="PS00105">
    <property type="entry name" value="AA_TRANSFER_CLASS_1"/>
    <property type="match status" value="1"/>
</dbReference>
<comment type="similarity">
    <text evidence="2">Belongs to the class-I pyridoxal-phosphate-dependent aminotransferase family.</text>
</comment>
<dbReference type="InterPro" id="IPR015422">
    <property type="entry name" value="PyrdxlP-dep_Trfase_small"/>
</dbReference>
<name>A0A6G0XPI4_9STRA</name>
<evidence type="ECO:0000256" key="1">
    <source>
        <dbReference type="ARBA" id="ARBA00001933"/>
    </source>
</evidence>
<protein>
    <recommendedName>
        <fullName evidence="6">Aminotransferase class I/classII large domain-containing protein</fullName>
    </recommendedName>
</protein>
<gene>
    <name evidence="7" type="ORF">Ae201684_002709</name>
</gene>
<evidence type="ECO:0000313" key="7">
    <source>
        <dbReference type="EMBL" id="KAF0742307.1"/>
    </source>
</evidence>
<dbReference type="EMBL" id="VJMJ01000029">
    <property type="protein sequence ID" value="KAF0742307.1"/>
    <property type="molecule type" value="Genomic_DNA"/>
</dbReference>
<dbReference type="SUPFAM" id="SSF53383">
    <property type="entry name" value="PLP-dependent transferases"/>
    <property type="match status" value="1"/>
</dbReference>
<dbReference type="VEuPathDB" id="FungiDB:AeMF1_001185"/>